<evidence type="ECO:0000259" key="2">
    <source>
        <dbReference type="PROSITE" id="PS50887"/>
    </source>
</evidence>
<dbReference type="Gene3D" id="3.30.70.270">
    <property type="match status" value="1"/>
</dbReference>
<accession>A0A6J6EN68</accession>
<dbReference type="InterPro" id="IPR000160">
    <property type="entry name" value="GGDEF_dom"/>
</dbReference>
<evidence type="ECO:0000256" key="1">
    <source>
        <dbReference type="SAM" id="Phobius"/>
    </source>
</evidence>
<dbReference type="CDD" id="cd01949">
    <property type="entry name" value="GGDEF"/>
    <property type="match status" value="1"/>
</dbReference>
<reference evidence="3" key="1">
    <citation type="submission" date="2020-05" db="EMBL/GenBank/DDBJ databases">
        <authorList>
            <person name="Chiriac C."/>
            <person name="Salcher M."/>
            <person name="Ghai R."/>
            <person name="Kavagutti S V."/>
        </authorList>
    </citation>
    <scope>NUCLEOTIDE SEQUENCE</scope>
</reference>
<dbReference type="EMBL" id="CAEZTL010000116">
    <property type="protein sequence ID" value="CAB4575963.1"/>
    <property type="molecule type" value="Genomic_DNA"/>
</dbReference>
<dbReference type="InterPro" id="IPR052163">
    <property type="entry name" value="DGC-Regulatory_Protein"/>
</dbReference>
<keyword evidence="1" id="KW-0472">Membrane</keyword>
<dbReference type="PROSITE" id="PS50887">
    <property type="entry name" value="GGDEF"/>
    <property type="match status" value="1"/>
</dbReference>
<dbReference type="NCBIfam" id="TIGR00254">
    <property type="entry name" value="GGDEF"/>
    <property type="match status" value="1"/>
</dbReference>
<organism evidence="3">
    <name type="scientific">freshwater metagenome</name>
    <dbReference type="NCBI Taxonomy" id="449393"/>
    <lineage>
        <taxon>unclassified sequences</taxon>
        <taxon>metagenomes</taxon>
        <taxon>ecological metagenomes</taxon>
    </lineage>
</organism>
<dbReference type="Pfam" id="PF00990">
    <property type="entry name" value="GGDEF"/>
    <property type="match status" value="1"/>
</dbReference>
<keyword evidence="1" id="KW-0812">Transmembrane</keyword>
<dbReference type="SUPFAM" id="SSF55073">
    <property type="entry name" value="Nucleotide cyclase"/>
    <property type="match status" value="1"/>
</dbReference>
<keyword evidence="1" id="KW-1133">Transmembrane helix</keyword>
<feature type="transmembrane region" description="Helical" evidence="1">
    <location>
        <begin position="27"/>
        <end position="46"/>
    </location>
</feature>
<dbReference type="PANTHER" id="PTHR46663:SF2">
    <property type="entry name" value="GGDEF DOMAIN-CONTAINING PROTEIN"/>
    <property type="match status" value="1"/>
</dbReference>
<dbReference type="SMART" id="SM00267">
    <property type="entry name" value="GGDEF"/>
    <property type="match status" value="1"/>
</dbReference>
<dbReference type="InterPro" id="IPR029787">
    <property type="entry name" value="Nucleotide_cyclase"/>
</dbReference>
<gene>
    <name evidence="3" type="ORF">UFOPK1683_00945</name>
</gene>
<proteinExistence type="predicted"/>
<name>A0A6J6EN68_9ZZZZ</name>
<evidence type="ECO:0000313" key="3">
    <source>
        <dbReference type="EMBL" id="CAB4575963.1"/>
    </source>
</evidence>
<dbReference type="InterPro" id="IPR043128">
    <property type="entry name" value="Rev_trsase/Diguanyl_cyclase"/>
</dbReference>
<feature type="domain" description="GGDEF" evidence="2">
    <location>
        <begin position="83"/>
        <end position="207"/>
    </location>
</feature>
<dbReference type="AlphaFoldDB" id="A0A6J6EN68"/>
<protein>
    <submittedName>
        <fullName evidence="3">Unannotated protein</fullName>
    </submittedName>
</protein>
<sequence length="207" mass="22343">MITISVFLSATLLALLAIAPDNFPHFILIPAIGTLALAFVRMSIALSQARNIGQERVLARTDELTTLPNRRRLIAEIQSYATRRGSLLLLDLDGFKPVNDTYGHEVGDKVLQQVAQRFSRALPNNALLARLGGDEFGILVDGSNESVMEIALALRGTLSYPFLVDGHEVSIGVSIGIADNDGAADLLQRADNAMYSAKRQALGVCQL</sequence>
<dbReference type="PANTHER" id="PTHR46663">
    <property type="entry name" value="DIGUANYLATE CYCLASE DGCT-RELATED"/>
    <property type="match status" value="1"/>
</dbReference>